<name>A0A7C9N625_9ACTN</name>
<organism evidence="2 3">
    <name type="scientific">Herbidospora solisilvae</name>
    <dbReference type="NCBI Taxonomy" id="2696284"/>
    <lineage>
        <taxon>Bacteria</taxon>
        <taxon>Bacillati</taxon>
        <taxon>Actinomycetota</taxon>
        <taxon>Actinomycetes</taxon>
        <taxon>Streptosporangiales</taxon>
        <taxon>Streptosporangiaceae</taxon>
        <taxon>Herbidospora</taxon>
    </lineage>
</organism>
<comment type="caution">
    <text evidence="2">The sequence shown here is derived from an EMBL/GenBank/DDBJ whole genome shotgun (WGS) entry which is preliminary data.</text>
</comment>
<evidence type="ECO:0000313" key="2">
    <source>
        <dbReference type="EMBL" id="NAS21593.1"/>
    </source>
</evidence>
<gene>
    <name evidence="2" type="ORF">GT755_07835</name>
</gene>
<evidence type="ECO:0000313" key="3">
    <source>
        <dbReference type="Proteomes" id="UP000479526"/>
    </source>
</evidence>
<evidence type="ECO:0000256" key="1">
    <source>
        <dbReference type="SAM" id="Phobius"/>
    </source>
</evidence>
<keyword evidence="1" id="KW-0812">Transmembrane</keyword>
<dbReference type="EMBL" id="WXEW01000002">
    <property type="protein sequence ID" value="NAS21593.1"/>
    <property type="molecule type" value="Genomic_DNA"/>
</dbReference>
<evidence type="ECO:0008006" key="4">
    <source>
        <dbReference type="Google" id="ProtNLM"/>
    </source>
</evidence>
<protein>
    <recommendedName>
        <fullName evidence="4">DNA-directed RNA polymerase specialized sigma24 family protein</fullName>
    </recommendedName>
</protein>
<reference evidence="2 3" key="1">
    <citation type="submission" date="2020-01" db="EMBL/GenBank/DDBJ databases">
        <title>Herbidospora sp. NEAU-GS84 nov., a novel actinomycete isolated from soil.</title>
        <authorList>
            <person name="Han L."/>
        </authorList>
    </citation>
    <scope>NUCLEOTIDE SEQUENCE [LARGE SCALE GENOMIC DNA]</scope>
    <source>
        <strain evidence="2 3">NEAU-GS84</strain>
    </source>
</reference>
<proteinExistence type="predicted"/>
<keyword evidence="1" id="KW-1133">Transmembrane helix</keyword>
<sequence>MARSIKGNSALARPYRDLVWLAYLTLPPDSGERRVLLAHRLAARALLRRPGDPEQARLDVLKRVLKRRPYPLIGFGRRLEVVPAVVRSDERAFTTALEELPPAARAAYALTRIEGLDAGEARRLLGAAGVAEPTIALALIDALDDEHGRLEDHRPAADPTLARIYGRGPSKVLITLAAAAGLLAVAGVPHLLGLHDVRAATSAPALPEVSRVSPGTWRTTTTLDLHTWEPRGDLTDDDGLVTRAVRAWQGEVTAQPVSGALPSPPVAPQLLYAGRLDGTTVVLLRDSGRVARYAETGRSRSLEVFPEPRLKADGSTPLKLSGGRYLVPPWVTEVSAATLSRLGAKWRPVALAGGVTGPVPQVTAGPCWRGPVLRLRAPGVAHGMAYTMLDLGRLALANVTHQAPPPAEINRMGPEEIDVSPGGFSAWAHLSCALPFPPVEAEAATAWEFWSGELPESARARWMCARFSNADGTSSVRAVLAVATPGRTVTIPTGSRAGTWDCSRLKRHVVAATWWQAPSGQWYYLVAGSRDVARITVTGPTVKDVLAGRGLIATLGPNGGTQPTGEVTVTAGTTTVLRETAPSLS</sequence>
<accession>A0A7C9N625</accession>
<keyword evidence="3" id="KW-1185">Reference proteome</keyword>
<dbReference type="RefSeq" id="WP_161479028.1">
    <property type="nucleotide sequence ID" value="NZ_WXEW01000002.1"/>
</dbReference>
<dbReference type="Proteomes" id="UP000479526">
    <property type="component" value="Unassembled WGS sequence"/>
</dbReference>
<feature type="transmembrane region" description="Helical" evidence="1">
    <location>
        <begin position="172"/>
        <end position="192"/>
    </location>
</feature>
<keyword evidence="1" id="KW-0472">Membrane</keyword>
<dbReference type="AlphaFoldDB" id="A0A7C9N625"/>